<keyword evidence="1" id="KW-0133">Cell shape</keyword>
<gene>
    <name evidence="1" type="primary">murL</name>
    <name evidence="4" type="ORF">A3E29_00880</name>
</gene>
<proteinExistence type="inferred from homology"/>
<keyword evidence="1" id="KW-0573">Peptidoglycan synthesis</keyword>
<keyword evidence="1" id="KW-0961">Cell wall biogenesis/degradation</keyword>
<evidence type="ECO:0000313" key="5">
    <source>
        <dbReference type="Proteomes" id="UP000177682"/>
    </source>
</evidence>
<dbReference type="EC" id="5.1.1.23" evidence="1"/>
<keyword evidence="1" id="KW-0131">Cell cycle</keyword>
<evidence type="ECO:0000259" key="2">
    <source>
        <dbReference type="Pfam" id="PF26298"/>
    </source>
</evidence>
<dbReference type="GO" id="GO:0051301">
    <property type="term" value="P:cell division"/>
    <property type="evidence" value="ECO:0007669"/>
    <property type="project" value="UniProtKB-KW"/>
</dbReference>
<comment type="caution">
    <text evidence="4">The sequence shown here is derived from an EMBL/GenBank/DDBJ whole genome shotgun (WGS) entry which is preliminary data.</text>
</comment>
<reference evidence="4 5" key="1">
    <citation type="journal article" date="2016" name="Nat. Commun.">
        <title>Thousands of microbial genomes shed light on interconnected biogeochemical processes in an aquifer system.</title>
        <authorList>
            <person name="Anantharaman K."/>
            <person name="Brown C.T."/>
            <person name="Hug L.A."/>
            <person name="Sharon I."/>
            <person name="Castelle C.J."/>
            <person name="Probst A.J."/>
            <person name="Thomas B.C."/>
            <person name="Singh A."/>
            <person name="Wilkins M.J."/>
            <person name="Karaoz U."/>
            <person name="Brodie E.L."/>
            <person name="Williams K.H."/>
            <person name="Hubbard S.S."/>
            <person name="Banfield J.F."/>
        </authorList>
    </citation>
    <scope>NUCLEOTIDE SEQUENCE [LARGE SCALE GENOMIC DNA]</scope>
</reference>
<dbReference type="AlphaFoldDB" id="A0A1F5PLW5"/>
<dbReference type="Pfam" id="PF26299">
    <property type="entry name" value="MurL_N"/>
    <property type="match status" value="1"/>
</dbReference>
<feature type="domain" description="MurL C-terminal" evidence="2">
    <location>
        <begin position="315"/>
        <end position="424"/>
    </location>
</feature>
<accession>A0A1F5PLW5</accession>
<dbReference type="EMBL" id="MFEY01000004">
    <property type="protein sequence ID" value="OGE90670.1"/>
    <property type="molecule type" value="Genomic_DNA"/>
</dbReference>
<dbReference type="Proteomes" id="UP000177682">
    <property type="component" value="Unassembled WGS sequence"/>
</dbReference>
<dbReference type="HAMAP" id="MF_02209">
    <property type="entry name" value="MurL"/>
    <property type="match status" value="1"/>
</dbReference>
<name>A0A1F5PLW5_9BACT</name>
<protein>
    <recommendedName>
        <fullName evidence="1">UDP-N-acetyl-alpha-D-muramoyl-L-alanyl-L-glutamate epimerase</fullName>
        <ecNumber evidence="1">5.1.1.23</ecNumber>
    </recommendedName>
    <alternativeName>
        <fullName evidence="1">UDP-MurNAc-L-Ala-L-Glu epimerase</fullName>
    </alternativeName>
</protein>
<dbReference type="UniPathway" id="UPA00219"/>
<keyword evidence="1" id="KW-0413">Isomerase</keyword>
<organism evidence="4 5">
    <name type="scientific">Candidatus Doudnabacteria bacterium RIFCSPHIGHO2_12_FULL_48_16</name>
    <dbReference type="NCBI Taxonomy" id="1817838"/>
    <lineage>
        <taxon>Bacteria</taxon>
        <taxon>Candidatus Doudnaibacteriota</taxon>
    </lineage>
</organism>
<dbReference type="InterPro" id="IPR043689">
    <property type="entry name" value="MurL"/>
</dbReference>
<dbReference type="GO" id="GO:0008360">
    <property type="term" value="P:regulation of cell shape"/>
    <property type="evidence" value="ECO:0007669"/>
    <property type="project" value="UniProtKB-KW"/>
</dbReference>
<evidence type="ECO:0000313" key="4">
    <source>
        <dbReference type="EMBL" id="OGE90670.1"/>
    </source>
</evidence>
<sequence>MWHFTKMLRASSFTFGTYTVDAARSTITFTYRVEFQSGRIRTYTDRLFFEGVSPELWEKVPKAVLEATLQALLLMIGINYWCVLPTNNIRIEGFTLTREQARFWDSLYLNGLGEFFYFNKIDFHNLISFPYDDSATVPRAARFEPPKRALLLNGAGKDSILSAEMLKASGTPFDFFAFAPTPAHKRIAALVGAKTITVKRRRDSQLGWITLFLGISSAYPSVSTFTFIATLLAELLGYNSIIFSNERSADFGNLTYLGLPVNHQWCKSSEAEKLTNDYIQSFITPDISMRSLLRQYSELEIVRRFVRYPQYLYNFTSCNTYFWLPRIQQLLLRTNYWCNSCPKCVFLFACFSAFLPKKEMINIFGADLYAKKHLLPLFRRILGIEGFKPFDCVGEPEEMILAMHYAAQCKEYSGEPAMRLFEEYFPPDYNFDELARRVFADDHDEIMETRPDLYPEVVSHLSHL</sequence>
<dbReference type="Pfam" id="PF26298">
    <property type="entry name" value="MurL_epimerase_C"/>
    <property type="match status" value="1"/>
</dbReference>
<dbReference type="GO" id="GO:0016855">
    <property type="term" value="F:racemase and epimerase activity, acting on amino acids and derivatives"/>
    <property type="evidence" value="ECO:0007669"/>
    <property type="project" value="UniProtKB-UniRule"/>
</dbReference>
<dbReference type="InterPro" id="IPR058741">
    <property type="entry name" value="MurL_C"/>
</dbReference>
<evidence type="ECO:0000259" key="3">
    <source>
        <dbReference type="Pfam" id="PF26299"/>
    </source>
</evidence>
<keyword evidence="1" id="KW-0132">Cell division</keyword>
<comment type="similarity">
    <text evidence="1">Belongs to the MurL family.</text>
</comment>
<dbReference type="GO" id="GO:0005737">
    <property type="term" value="C:cytoplasm"/>
    <property type="evidence" value="ECO:0007669"/>
    <property type="project" value="UniProtKB-UniRule"/>
</dbReference>
<dbReference type="GO" id="GO:0071555">
    <property type="term" value="P:cell wall organization"/>
    <property type="evidence" value="ECO:0007669"/>
    <property type="project" value="UniProtKB-KW"/>
</dbReference>
<dbReference type="GO" id="GO:0009252">
    <property type="term" value="P:peptidoglycan biosynthetic process"/>
    <property type="evidence" value="ECO:0007669"/>
    <property type="project" value="UniProtKB-UniRule"/>
</dbReference>
<comment type="catalytic activity">
    <reaction evidence="1">
        <text>UDP-N-acetyl-alpha-D-muramoyl-L-alanyl-L-glutamate + ATP + H2O = UDP-N-acetyl-alpha-D-muramoyl-L-alanyl-D-glutamate + AMP + diphosphate + H(+)</text>
        <dbReference type="Rhea" id="RHEA:58812"/>
        <dbReference type="ChEBI" id="CHEBI:15377"/>
        <dbReference type="ChEBI" id="CHEBI:15378"/>
        <dbReference type="ChEBI" id="CHEBI:30616"/>
        <dbReference type="ChEBI" id="CHEBI:33019"/>
        <dbReference type="ChEBI" id="CHEBI:83900"/>
        <dbReference type="ChEBI" id="CHEBI:142725"/>
        <dbReference type="ChEBI" id="CHEBI:456215"/>
        <dbReference type="EC" id="5.1.1.23"/>
    </reaction>
</comment>
<evidence type="ECO:0000256" key="1">
    <source>
        <dbReference type="HAMAP-Rule" id="MF_02209"/>
    </source>
</evidence>
<feature type="domain" description="MurL N-terminal" evidence="3">
    <location>
        <begin position="9"/>
        <end position="288"/>
    </location>
</feature>
<comment type="pathway">
    <text evidence="1">Cell wall biogenesis; peptidoglycan biosynthesis.</text>
</comment>
<comment type="function">
    <text evidence="1">Cell wall formation. Catalyzes epimerization of the terminal L-glutamate in UDP-N-acetyl-alpha-D-muramoyl-L-alanyl-L-glutamate.</text>
</comment>
<dbReference type="InterPro" id="IPR058740">
    <property type="entry name" value="MurL_N"/>
</dbReference>